<keyword evidence="10" id="KW-1185">Reference proteome</keyword>
<dbReference type="KEGG" id="ote:Oter_2104"/>
<dbReference type="EMBL" id="CP001032">
    <property type="protein sequence ID" value="ACB75387.1"/>
    <property type="molecule type" value="Genomic_DNA"/>
</dbReference>
<comment type="subcellular location">
    <subcellularLocation>
        <location evidence="1">Cell membrane</location>
        <topology evidence="1">Multi-pass membrane protein</topology>
    </subcellularLocation>
</comment>
<dbReference type="GO" id="GO:0009103">
    <property type="term" value="P:lipopolysaccharide biosynthetic process"/>
    <property type="evidence" value="ECO:0007669"/>
    <property type="project" value="UniProtKB-ARBA"/>
</dbReference>
<accession>B1ZMV9</accession>
<dbReference type="eggNOG" id="COG1928">
    <property type="taxonomic scope" value="Bacteria"/>
</dbReference>
<name>B1ZMV9_OPITP</name>
<keyword evidence="2" id="KW-1003">Cell membrane</keyword>
<sequence length="610" mass="66248">MPRPRTLQELIHWLELGAGARWIRLAATLLGVLVLSLLVAWKQFHGATSEATLLQAGLGRQLAEGRGFSSPVNYPQAAAFLEQHGRKFDAARPYPELYHAPLYGMVIAGALGLLPGESRGALFASPPVPPDGFAADYLLLGINVVLLWLAVGLTFRLGRELFNARTGWLAMAGVLLSVGVWQQTVVLSGAPLLMVLALAAFLVWHRAEGWAESGGAVTADRGAWGRLAARRETWLALLGLICGLLFLAEYSAGALVIVALGYAALRFRGRARWLALAAVAAGFAVTAGPWIVRNLAVSGTPTGLAIQNVALKAGDPTAEPAAFRNTLAAELPRINLNKVGNKTLTSLQESVQARLWSGGAMWFTAFFVAGCIYTFRAAAVNRLRWLFMLALAVLLVAQAALNSGESERLVAGWLAPVIIVFGAGFFFVLIESNAQLSQWPRLCATALLCVHALPLLRDAIEPRRLHFQYPPYFPGLFIGMRQELERRDADQRFGLMADVPAGAAWYGGQRVWSQPVKLRDFYAITLEQPLAELLLTPRTLDRPFFSELAARPVVPGSLQRATDLFGEWGRIYAGLFTGRLPPEFPLSAPQKLAENLYVLMNPALPPPRGK</sequence>
<feature type="transmembrane region" description="Helical" evidence="8">
    <location>
        <begin position="134"/>
        <end position="157"/>
    </location>
</feature>
<dbReference type="HOGENOM" id="CLU_447482_0_0_0"/>
<keyword evidence="4" id="KW-0808">Transferase</keyword>
<keyword evidence="6 8" id="KW-1133">Transmembrane helix</keyword>
<evidence type="ECO:0008006" key="11">
    <source>
        <dbReference type="Google" id="ProtNLM"/>
    </source>
</evidence>
<feature type="transmembrane region" description="Helical" evidence="8">
    <location>
        <begin position="355"/>
        <end position="373"/>
    </location>
</feature>
<dbReference type="PANTHER" id="PTHR33908:SF11">
    <property type="entry name" value="MEMBRANE PROTEIN"/>
    <property type="match status" value="1"/>
</dbReference>
<evidence type="ECO:0000256" key="2">
    <source>
        <dbReference type="ARBA" id="ARBA00022475"/>
    </source>
</evidence>
<gene>
    <name evidence="9" type="ordered locus">Oter_2104</name>
</gene>
<evidence type="ECO:0000256" key="8">
    <source>
        <dbReference type="SAM" id="Phobius"/>
    </source>
</evidence>
<evidence type="ECO:0000256" key="1">
    <source>
        <dbReference type="ARBA" id="ARBA00004651"/>
    </source>
</evidence>
<dbReference type="PANTHER" id="PTHR33908">
    <property type="entry name" value="MANNOSYLTRANSFERASE YKCB-RELATED"/>
    <property type="match status" value="1"/>
</dbReference>
<dbReference type="Proteomes" id="UP000007013">
    <property type="component" value="Chromosome"/>
</dbReference>
<feature type="transmembrane region" description="Helical" evidence="8">
    <location>
        <begin position="97"/>
        <end position="114"/>
    </location>
</feature>
<dbReference type="AlphaFoldDB" id="B1ZMV9"/>
<keyword evidence="5 8" id="KW-0812">Transmembrane</keyword>
<dbReference type="GO" id="GO:0016763">
    <property type="term" value="F:pentosyltransferase activity"/>
    <property type="evidence" value="ECO:0007669"/>
    <property type="project" value="TreeGrafter"/>
</dbReference>
<evidence type="ECO:0000256" key="7">
    <source>
        <dbReference type="ARBA" id="ARBA00023136"/>
    </source>
</evidence>
<evidence type="ECO:0000256" key="4">
    <source>
        <dbReference type="ARBA" id="ARBA00022679"/>
    </source>
</evidence>
<evidence type="ECO:0000313" key="10">
    <source>
        <dbReference type="Proteomes" id="UP000007013"/>
    </source>
</evidence>
<dbReference type="RefSeq" id="WP_012374924.1">
    <property type="nucleotide sequence ID" value="NC_010571.1"/>
</dbReference>
<evidence type="ECO:0000256" key="3">
    <source>
        <dbReference type="ARBA" id="ARBA00022676"/>
    </source>
</evidence>
<evidence type="ECO:0000313" key="9">
    <source>
        <dbReference type="EMBL" id="ACB75387.1"/>
    </source>
</evidence>
<organism evidence="9 10">
    <name type="scientific">Opitutus terrae (strain DSM 11246 / JCM 15787 / PB90-1)</name>
    <dbReference type="NCBI Taxonomy" id="452637"/>
    <lineage>
        <taxon>Bacteria</taxon>
        <taxon>Pseudomonadati</taxon>
        <taxon>Verrucomicrobiota</taxon>
        <taxon>Opitutia</taxon>
        <taxon>Opitutales</taxon>
        <taxon>Opitutaceae</taxon>
        <taxon>Opitutus</taxon>
    </lineage>
</organism>
<keyword evidence="7 8" id="KW-0472">Membrane</keyword>
<dbReference type="OrthoDB" id="179498at2"/>
<feature type="transmembrane region" description="Helical" evidence="8">
    <location>
        <begin position="273"/>
        <end position="292"/>
    </location>
</feature>
<dbReference type="InterPro" id="IPR050297">
    <property type="entry name" value="LipidA_mod_glycosyltrf_83"/>
</dbReference>
<protein>
    <recommendedName>
        <fullName evidence="11">Glycosyltransferase RgtA/B/C/D-like domain-containing protein</fullName>
    </recommendedName>
</protein>
<dbReference type="STRING" id="452637.Oter_2104"/>
<feature type="transmembrane region" description="Helical" evidence="8">
    <location>
        <begin position="410"/>
        <end position="430"/>
    </location>
</feature>
<feature type="transmembrane region" description="Helical" evidence="8">
    <location>
        <begin position="169"/>
        <end position="202"/>
    </location>
</feature>
<feature type="transmembrane region" description="Helical" evidence="8">
    <location>
        <begin position="22"/>
        <end position="41"/>
    </location>
</feature>
<proteinExistence type="predicted"/>
<dbReference type="GO" id="GO:0005886">
    <property type="term" value="C:plasma membrane"/>
    <property type="evidence" value="ECO:0007669"/>
    <property type="project" value="UniProtKB-SubCell"/>
</dbReference>
<reference evidence="9 10" key="1">
    <citation type="journal article" date="2011" name="J. Bacteriol.">
        <title>Genome sequence of the verrucomicrobium Opitutus terrae PB90-1, an abundant inhabitant of rice paddy soil ecosystems.</title>
        <authorList>
            <person name="van Passel M.W."/>
            <person name="Kant R."/>
            <person name="Palva A."/>
            <person name="Copeland A."/>
            <person name="Lucas S."/>
            <person name="Lapidus A."/>
            <person name="Glavina del Rio T."/>
            <person name="Pitluck S."/>
            <person name="Goltsman E."/>
            <person name="Clum A."/>
            <person name="Sun H."/>
            <person name="Schmutz J."/>
            <person name="Larimer F.W."/>
            <person name="Land M.L."/>
            <person name="Hauser L."/>
            <person name="Kyrpides N."/>
            <person name="Mikhailova N."/>
            <person name="Richardson P.P."/>
            <person name="Janssen P.H."/>
            <person name="de Vos W.M."/>
            <person name="Smidt H."/>
        </authorList>
    </citation>
    <scope>NUCLEOTIDE SEQUENCE [LARGE SCALE GENOMIC DNA]</scope>
    <source>
        <strain evidence="10">DSM 11246 / JCM 15787 / PB90-1</strain>
    </source>
</reference>
<keyword evidence="3" id="KW-0328">Glycosyltransferase</keyword>
<evidence type="ECO:0000256" key="6">
    <source>
        <dbReference type="ARBA" id="ARBA00022989"/>
    </source>
</evidence>
<evidence type="ECO:0000256" key="5">
    <source>
        <dbReference type="ARBA" id="ARBA00022692"/>
    </source>
</evidence>
<feature type="transmembrane region" description="Helical" evidence="8">
    <location>
        <begin position="385"/>
        <end position="404"/>
    </location>
</feature>
<feature type="transmembrane region" description="Helical" evidence="8">
    <location>
        <begin position="234"/>
        <end position="261"/>
    </location>
</feature>